<dbReference type="RefSeq" id="WP_167444836.1">
    <property type="nucleotide sequence ID" value="NZ_CANLUV010000001.1"/>
</dbReference>
<name>A0A2X0XT10_9BACI</name>
<dbReference type="EMBL" id="CP122283">
    <property type="protein sequence ID" value="WGF38820.1"/>
    <property type="molecule type" value="Genomic_DNA"/>
</dbReference>
<sequence>METIFRRTAIEVKTFLQLDDLGSKGPVCGFLRKQHSESSNRKLFAFVSHV</sequence>
<dbReference type="AlphaFoldDB" id="A0A2X0XT10"/>
<evidence type="ECO:0000313" key="4">
    <source>
        <dbReference type="Proteomes" id="UP001244564"/>
    </source>
</evidence>
<dbReference type="Proteomes" id="UP001244564">
    <property type="component" value="Chromosome"/>
</dbReference>
<dbReference type="Proteomes" id="UP000251431">
    <property type="component" value="Unassembled WGS sequence"/>
</dbReference>
<evidence type="ECO:0000313" key="3">
    <source>
        <dbReference type="Proteomes" id="UP000251431"/>
    </source>
</evidence>
<proteinExistence type="predicted"/>
<gene>
    <name evidence="1" type="ORF">NCTC7582_03552</name>
    <name evidence="2" type="ORF">QBO96_00760</name>
</gene>
<keyword evidence="4" id="KW-1185">Reference proteome</keyword>
<organism evidence="1 3">
    <name type="scientific">Lysinibacillus capsici</name>
    <dbReference type="NCBI Taxonomy" id="2115968"/>
    <lineage>
        <taxon>Bacteria</taxon>
        <taxon>Bacillati</taxon>
        <taxon>Bacillota</taxon>
        <taxon>Bacilli</taxon>
        <taxon>Bacillales</taxon>
        <taxon>Bacillaceae</taxon>
        <taxon>Lysinibacillus</taxon>
    </lineage>
</organism>
<dbReference type="EMBL" id="UAQE01000001">
    <property type="protein sequence ID" value="SPU00753.1"/>
    <property type="molecule type" value="Genomic_DNA"/>
</dbReference>
<evidence type="ECO:0000313" key="1">
    <source>
        <dbReference type="EMBL" id="SPU00753.1"/>
    </source>
</evidence>
<reference evidence="1 3" key="1">
    <citation type="submission" date="2018-06" db="EMBL/GenBank/DDBJ databases">
        <authorList>
            <consortium name="Pathogen Informatics"/>
            <person name="Doyle S."/>
        </authorList>
    </citation>
    <scope>NUCLEOTIDE SEQUENCE [LARGE SCALE GENOMIC DNA]</scope>
    <source>
        <strain evidence="1 3">NCTC7582</strain>
    </source>
</reference>
<protein>
    <submittedName>
        <fullName evidence="1">Uncharacterized protein</fullName>
    </submittedName>
</protein>
<evidence type="ECO:0000313" key="2">
    <source>
        <dbReference type="EMBL" id="WGF38820.1"/>
    </source>
</evidence>
<reference evidence="2 4" key="2">
    <citation type="submission" date="2023-04" db="EMBL/GenBank/DDBJ databases">
        <title>Genomic of Lysinibacillus capsici TSBLM.</title>
        <authorList>
            <person name="Hu X.S."/>
            <person name="Yu C.H."/>
        </authorList>
    </citation>
    <scope>NUCLEOTIDE SEQUENCE [LARGE SCALE GENOMIC DNA]</scope>
    <source>
        <strain evidence="2 4">TSBLM</strain>
    </source>
</reference>
<accession>A0A2X0XT10</accession>